<dbReference type="GO" id="GO:0022857">
    <property type="term" value="F:transmembrane transporter activity"/>
    <property type="evidence" value="ECO:0007669"/>
    <property type="project" value="InterPro"/>
</dbReference>
<gene>
    <name evidence="10" type="ORF">METZ01_LOCUS143578</name>
</gene>
<dbReference type="NCBIfam" id="TIGR01726">
    <property type="entry name" value="HEQRo_perm_3TM"/>
    <property type="match status" value="1"/>
</dbReference>
<evidence type="ECO:0000256" key="4">
    <source>
        <dbReference type="ARBA" id="ARBA00022475"/>
    </source>
</evidence>
<feature type="transmembrane region" description="Helical" evidence="9">
    <location>
        <begin position="282"/>
        <end position="302"/>
    </location>
</feature>
<feature type="transmembrane region" description="Helical" evidence="9">
    <location>
        <begin position="33"/>
        <end position="50"/>
    </location>
</feature>
<accession>A0A381ZNL9</accession>
<evidence type="ECO:0000256" key="7">
    <source>
        <dbReference type="ARBA" id="ARBA00022989"/>
    </source>
</evidence>
<keyword evidence="3" id="KW-0813">Transport</keyword>
<keyword evidence="7 9" id="KW-1133">Transmembrane helix</keyword>
<keyword evidence="6" id="KW-0029">Amino-acid transport</keyword>
<dbReference type="InterPro" id="IPR010065">
    <property type="entry name" value="AA_ABC_transptr_permease_3TM"/>
</dbReference>
<keyword evidence="5 9" id="KW-0812">Transmembrane</keyword>
<proteinExistence type="inferred from homology"/>
<organism evidence="10">
    <name type="scientific">marine metagenome</name>
    <dbReference type="NCBI Taxonomy" id="408172"/>
    <lineage>
        <taxon>unclassified sequences</taxon>
        <taxon>metagenomes</taxon>
        <taxon>ecological metagenomes</taxon>
    </lineage>
</organism>
<protein>
    <recommendedName>
        <fullName evidence="11">ABC transmembrane type-1 domain-containing protein</fullName>
    </recommendedName>
</protein>
<dbReference type="PANTHER" id="PTHR30614:SF37">
    <property type="entry name" value="AMINO-ACID ABC TRANSPORTER PERMEASE PROTEIN YHDX-RELATED"/>
    <property type="match status" value="1"/>
</dbReference>
<evidence type="ECO:0000256" key="9">
    <source>
        <dbReference type="SAM" id="Phobius"/>
    </source>
</evidence>
<reference evidence="10" key="1">
    <citation type="submission" date="2018-05" db="EMBL/GenBank/DDBJ databases">
        <authorList>
            <person name="Lanie J.A."/>
            <person name="Ng W.-L."/>
            <person name="Kazmierczak K.M."/>
            <person name="Andrzejewski T.M."/>
            <person name="Davidsen T.M."/>
            <person name="Wayne K.J."/>
            <person name="Tettelin H."/>
            <person name="Glass J.I."/>
            <person name="Rusch D."/>
            <person name="Podicherti R."/>
            <person name="Tsui H.-C.T."/>
            <person name="Winkler M.E."/>
        </authorList>
    </citation>
    <scope>NUCLEOTIDE SEQUENCE</scope>
</reference>
<comment type="similarity">
    <text evidence="2">Belongs to the binding-protein-dependent transport system permease family. HisMQ subfamily.</text>
</comment>
<feature type="transmembrane region" description="Helical" evidence="9">
    <location>
        <begin position="91"/>
        <end position="109"/>
    </location>
</feature>
<dbReference type="SUPFAM" id="SSF161098">
    <property type="entry name" value="MetI-like"/>
    <property type="match status" value="1"/>
</dbReference>
<feature type="transmembrane region" description="Helical" evidence="9">
    <location>
        <begin position="121"/>
        <end position="146"/>
    </location>
</feature>
<keyword evidence="4" id="KW-1003">Cell membrane</keyword>
<evidence type="ECO:0000256" key="8">
    <source>
        <dbReference type="ARBA" id="ARBA00023136"/>
    </source>
</evidence>
<evidence type="ECO:0000313" key="10">
    <source>
        <dbReference type="EMBL" id="SVA90724.1"/>
    </source>
</evidence>
<feature type="transmembrane region" description="Helical" evidence="9">
    <location>
        <begin position="234"/>
        <end position="253"/>
    </location>
</feature>
<dbReference type="InterPro" id="IPR000515">
    <property type="entry name" value="MetI-like"/>
</dbReference>
<feature type="transmembrane region" description="Helical" evidence="9">
    <location>
        <begin position="192"/>
        <end position="213"/>
    </location>
</feature>
<dbReference type="CDD" id="cd06261">
    <property type="entry name" value="TM_PBP2"/>
    <property type="match status" value="1"/>
</dbReference>
<evidence type="ECO:0000256" key="6">
    <source>
        <dbReference type="ARBA" id="ARBA00022970"/>
    </source>
</evidence>
<dbReference type="InterPro" id="IPR043429">
    <property type="entry name" value="ArtM/GltK/GlnP/TcyL/YhdX-like"/>
</dbReference>
<keyword evidence="8 9" id="KW-0472">Membrane</keyword>
<sequence>MSSEGATTEVEEAEQGKYSPVVYFNYFRNNPRAVVSPLLYLVAAWAYYTLSKKFLYNSLLNLTAGRIERLSDSPFILFEATETIEVIEATSLNFTAALCIILFYGIYSLGKGNLTQRQYDIRLQAVAILGAFPFISFSILHILYLLENDESWYFDLFFMEEMAGFTLSNQWPFETILQDTRWQFYRVGLFNAIRVVLLSIAGCTILGIVIGVSRLSRNRMLSGLAESYVEFFRNMPLVVQLFFLYTVVLGANLPPFKEIQDNSFFDWIFISNRGVVVPETEIVDMTLFLLGIGFLLAARIYIRFSERVLIDDDGIEPTQPFYFLKRPFAPFGKRFEPILVDIIFSASV</sequence>
<dbReference type="InterPro" id="IPR035906">
    <property type="entry name" value="MetI-like_sf"/>
</dbReference>
<name>A0A381ZNL9_9ZZZZ</name>
<evidence type="ECO:0000256" key="3">
    <source>
        <dbReference type="ARBA" id="ARBA00022448"/>
    </source>
</evidence>
<dbReference type="PANTHER" id="PTHR30614">
    <property type="entry name" value="MEMBRANE COMPONENT OF AMINO ACID ABC TRANSPORTER"/>
    <property type="match status" value="1"/>
</dbReference>
<evidence type="ECO:0000256" key="5">
    <source>
        <dbReference type="ARBA" id="ARBA00022692"/>
    </source>
</evidence>
<evidence type="ECO:0008006" key="11">
    <source>
        <dbReference type="Google" id="ProtNLM"/>
    </source>
</evidence>
<evidence type="ECO:0000256" key="1">
    <source>
        <dbReference type="ARBA" id="ARBA00004651"/>
    </source>
</evidence>
<dbReference type="GO" id="GO:0043190">
    <property type="term" value="C:ATP-binding cassette (ABC) transporter complex"/>
    <property type="evidence" value="ECO:0007669"/>
    <property type="project" value="InterPro"/>
</dbReference>
<feature type="non-terminal residue" evidence="10">
    <location>
        <position position="348"/>
    </location>
</feature>
<dbReference type="AlphaFoldDB" id="A0A381ZNL9"/>
<dbReference type="EMBL" id="UINC01021997">
    <property type="protein sequence ID" value="SVA90724.1"/>
    <property type="molecule type" value="Genomic_DNA"/>
</dbReference>
<dbReference type="GO" id="GO:0006865">
    <property type="term" value="P:amino acid transport"/>
    <property type="evidence" value="ECO:0007669"/>
    <property type="project" value="UniProtKB-KW"/>
</dbReference>
<evidence type="ECO:0000256" key="2">
    <source>
        <dbReference type="ARBA" id="ARBA00010072"/>
    </source>
</evidence>
<comment type="subcellular location">
    <subcellularLocation>
        <location evidence="1">Cell membrane</location>
        <topology evidence="1">Multi-pass membrane protein</topology>
    </subcellularLocation>
</comment>
<dbReference type="Gene3D" id="1.10.3720.10">
    <property type="entry name" value="MetI-like"/>
    <property type="match status" value="1"/>
</dbReference>